<evidence type="ECO:0000313" key="4">
    <source>
        <dbReference type="Proteomes" id="UP001596398"/>
    </source>
</evidence>
<accession>A0ABD5ZRG0</accession>
<feature type="transmembrane region" description="Helical" evidence="1">
    <location>
        <begin position="12"/>
        <end position="38"/>
    </location>
</feature>
<organism evidence="3 4">
    <name type="scientific">Halosegnis marinus</name>
    <dbReference type="NCBI Taxonomy" id="3034023"/>
    <lineage>
        <taxon>Archaea</taxon>
        <taxon>Methanobacteriati</taxon>
        <taxon>Methanobacteriota</taxon>
        <taxon>Stenosarchaea group</taxon>
        <taxon>Halobacteria</taxon>
        <taxon>Halobacteriales</taxon>
        <taxon>Natronomonadaceae</taxon>
        <taxon>Halosegnis</taxon>
    </lineage>
</organism>
<protein>
    <submittedName>
        <fullName evidence="3">Type IV pilin N-terminal domain-containing protein</fullName>
    </submittedName>
</protein>
<proteinExistence type="predicted"/>
<dbReference type="Proteomes" id="UP001596398">
    <property type="component" value="Unassembled WGS sequence"/>
</dbReference>
<gene>
    <name evidence="3" type="ORF">ACFQJ4_11275</name>
</gene>
<keyword evidence="4" id="KW-1185">Reference proteome</keyword>
<sequence>MNPRALLDDDSAVSPVIGVILMVAITVILAAVIGTFALGIGGEVSNTAPAVDFDFAYTAANGDFAGTDGDEVVVTHERGPNVDASRLTVQAGGNDLAGSWSETTVSTGVTYTYDDSGGTDLAPGDTVRVVWRAADGSTSNTVATSTVPS</sequence>
<feature type="domain" description="Archaeal Type IV pilin N-terminal" evidence="2">
    <location>
        <begin position="11"/>
        <end position="94"/>
    </location>
</feature>
<dbReference type="InterPro" id="IPR013373">
    <property type="entry name" value="Flagellin/pilin_N_arc"/>
</dbReference>
<dbReference type="InterPro" id="IPR012859">
    <property type="entry name" value="Pilin_N_archaeal"/>
</dbReference>
<dbReference type="RefSeq" id="WP_276234037.1">
    <property type="nucleotide sequence ID" value="NZ_CP119802.1"/>
</dbReference>
<evidence type="ECO:0000256" key="1">
    <source>
        <dbReference type="SAM" id="Phobius"/>
    </source>
</evidence>
<dbReference type="GeneID" id="79267598"/>
<keyword evidence="1" id="KW-1133">Transmembrane helix</keyword>
<dbReference type="Pfam" id="PF07790">
    <property type="entry name" value="Pilin_N"/>
    <property type="match status" value="1"/>
</dbReference>
<name>A0ABD5ZRG0_9EURY</name>
<evidence type="ECO:0000259" key="2">
    <source>
        <dbReference type="Pfam" id="PF07790"/>
    </source>
</evidence>
<keyword evidence="1" id="KW-0812">Transmembrane</keyword>
<dbReference type="AlphaFoldDB" id="A0ABD5ZRG0"/>
<reference evidence="3 4" key="1">
    <citation type="journal article" date="2019" name="Int. J. Syst. Evol. Microbiol.">
        <title>The Global Catalogue of Microorganisms (GCM) 10K type strain sequencing project: providing services to taxonomists for standard genome sequencing and annotation.</title>
        <authorList>
            <consortium name="The Broad Institute Genomics Platform"/>
            <consortium name="The Broad Institute Genome Sequencing Center for Infectious Disease"/>
            <person name="Wu L."/>
            <person name="Ma J."/>
        </authorList>
    </citation>
    <scope>NUCLEOTIDE SEQUENCE [LARGE SCALE GENOMIC DNA]</scope>
    <source>
        <strain evidence="3 4">DT85</strain>
    </source>
</reference>
<comment type="caution">
    <text evidence="3">The sequence shown here is derived from an EMBL/GenBank/DDBJ whole genome shotgun (WGS) entry which is preliminary data.</text>
</comment>
<dbReference type="EMBL" id="JBHTAP010000001">
    <property type="protein sequence ID" value="MFC7235897.1"/>
    <property type="molecule type" value="Genomic_DNA"/>
</dbReference>
<keyword evidence="1" id="KW-0472">Membrane</keyword>
<dbReference type="NCBIfam" id="TIGR02537">
    <property type="entry name" value="arch_flag_Nterm"/>
    <property type="match status" value="1"/>
</dbReference>
<evidence type="ECO:0000313" key="3">
    <source>
        <dbReference type="EMBL" id="MFC7235897.1"/>
    </source>
</evidence>